<dbReference type="RefSeq" id="WP_007086994.1">
    <property type="nucleotide sequence ID" value="NZ_AJLS01000132.1"/>
</dbReference>
<feature type="domain" description="Protein-glutamine gamma-glutamyltransferase-like C-terminal" evidence="2">
    <location>
        <begin position="130"/>
        <end position="196"/>
    </location>
</feature>
<name>K6DBL9_9BACI</name>
<sequence length="211" mass="25036">MIDANKARDDIEDILNAKEYSVYNESKGFIQTWWENAKKWLAEQLEKLFPAIKSASSASEPILIAIIVIVVILLGFLTFFLIRNTKRNVKLCKQKPLQSLKEINWTYGRHLDEAKEYESSAEYSHSTRHLFLALLLYLHDKGWLEARIWKTNWDYFDELRKVDQQHAEQFYRLAHFFDEVTYGERTVSKEEYVQFKQEAMVWLGERGEESS</sequence>
<keyword evidence="4" id="KW-1185">Reference proteome</keyword>
<dbReference type="EMBL" id="AJLS01000132">
    <property type="protein sequence ID" value="EKN65458.1"/>
    <property type="molecule type" value="Genomic_DNA"/>
</dbReference>
<dbReference type="Proteomes" id="UP000006316">
    <property type="component" value="Unassembled WGS sequence"/>
</dbReference>
<feature type="transmembrane region" description="Helical" evidence="1">
    <location>
        <begin position="62"/>
        <end position="82"/>
    </location>
</feature>
<protein>
    <recommendedName>
        <fullName evidence="2">Protein-glutamine gamma-glutamyltransferase-like C-terminal domain-containing protein</fullName>
    </recommendedName>
</protein>
<keyword evidence="1" id="KW-1133">Transmembrane helix</keyword>
<evidence type="ECO:0000259" key="2">
    <source>
        <dbReference type="Pfam" id="PF13559"/>
    </source>
</evidence>
<organism evidence="3 4">
    <name type="scientific">Neobacillus bataviensis LMG 21833</name>
    <dbReference type="NCBI Taxonomy" id="1117379"/>
    <lineage>
        <taxon>Bacteria</taxon>
        <taxon>Bacillati</taxon>
        <taxon>Bacillota</taxon>
        <taxon>Bacilli</taxon>
        <taxon>Bacillales</taxon>
        <taxon>Bacillaceae</taxon>
        <taxon>Neobacillus</taxon>
    </lineage>
</organism>
<dbReference type="AlphaFoldDB" id="K6DBL9"/>
<comment type="caution">
    <text evidence="3">The sequence shown here is derived from an EMBL/GenBank/DDBJ whole genome shotgun (WGS) entry which is preliminary data.</text>
</comment>
<evidence type="ECO:0000313" key="4">
    <source>
        <dbReference type="Proteomes" id="UP000006316"/>
    </source>
</evidence>
<reference evidence="3 4" key="1">
    <citation type="journal article" date="2012" name="Front. Microbiol.">
        <title>Redundancy and modularity in membrane-associated dissimilatory nitrate reduction in Bacillus.</title>
        <authorList>
            <person name="Heylen K."/>
            <person name="Keltjens J."/>
        </authorList>
    </citation>
    <scope>NUCLEOTIDE SEQUENCE [LARGE SCALE GENOMIC DNA]</scope>
    <source>
        <strain evidence="4">LMG 21833T</strain>
    </source>
</reference>
<gene>
    <name evidence="3" type="ORF">BABA_20006</name>
</gene>
<dbReference type="OrthoDB" id="2435598at2"/>
<proteinExistence type="predicted"/>
<dbReference type="Pfam" id="PF13559">
    <property type="entry name" value="DUF4129"/>
    <property type="match status" value="1"/>
</dbReference>
<keyword evidence="1" id="KW-0812">Transmembrane</keyword>
<dbReference type="PATRIC" id="fig|1117379.3.peg.4146"/>
<dbReference type="eggNOG" id="ENOG5032R4U">
    <property type="taxonomic scope" value="Bacteria"/>
</dbReference>
<dbReference type="InterPro" id="IPR025403">
    <property type="entry name" value="TgpA-like_C"/>
</dbReference>
<keyword evidence="1" id="KW-0472">Membrane</keyword>
<evidence type="ECO:0000313" key="3">
    <source>
        <dbReference type="EMBL" id="EKN65458.1"/>
    </source>
</evidence>
<accession>K6DBL9</accession>
<dbReference type="STRING" id="1117379.BABA_20006"/>
<evidence type="ECO:0000256" key="1">
    <source>
        <dbReference type="SAM" id="Phobius"/>
    </source>
</evidence>